<keyword evidence="2" id="KW-0808">Transferase</keyword>
<evidence type="ECO:0000313" key="6">
    <source>
        <dbReference type="Proteomes" id="UP000184513"/>
    </source>
</evidence>
<dbReference type="RefSeq" id="WP_073097231.1">
    <property type="nucleotide sequence ID" value="NZ_FRCY01000017.1"/>
</dbReference>
<dbReference type="Proteomes" id="UP000184513">
    <property type="component" value="Unassembled WGS sequence"/>
</dbReference>
<evidence type="ECO:0000313" key="5">
    <source>
        <dbReference type="EMBL" id="SHN29280.1"/>
    </source>
</evidence>
<dbReference type="Pfam" id="PF07804">
    <property type="entry name" value="HipA_C"/>
    <property type="match status" value="1"/>
</dbReference>
<keyword evidence="3 5" id="KW-0418">Kinase</keyword>
<dbReference type="PANTHER" id="PTHR37419:SF1">
    <property type="entry name" value="SERINE_THREONINE-PROTEIN KINASE TOXIN HIPA"/>
    <property type="match status" value="1"/>
</dbReference>
<accession>A0A1M7QEC6</accession>
<sequence>MSKNCCLYCYKELDGGEMDFHSKCSKKLFGKPVPPLLEYTNDQMLELAEKVIQRQSSVTGVQAKLSLGLETMTEKHTPQKLTIMGVWGGYILKPPSEHYPSLPELEDLTMHLAAIAGIRTVPHSLIQLKSGELAYITKRIDRKGKQKFHMEDMCQLTERLTESKYRGSYEQIGKALVHFSTNPGFDIISFFEQVVFCFLTGNNDMHLKNFSLFKDPKRGYNLSPAYDMVAAQLVVEGDSEELALTLNGKKRKLTRRDFEAAMRRFEIDYKAFDNIFERFKKTIPEWHGFVEKSFLPDELKEAYRVMIDKKARQIGL</sequence>
<dbReference type="GO" id="GO:0005829">
    <property type="term" value="C:cytosol"/>
    <property type="evidence" value="ECO:0007669"/>
    <property type="project" value="TreeGrafter"/>
</dbReference>
<dbReference type="InterPro" id="IPR012893">
    <property type="entry name" value="HipA-like_C"/>
</dbReference>
<evidence type="ECO:0000256" key="3">
    <source>
        <dbReference type="ARBA" id="ARBA00022777"/>
    </source>
</evidence>
<dbReference type="InterPro" id="IPR052028">
    <property type="entry name" value="HipA_Ser/Thr_kinase"/>
</dbReference>
<dbReference type="EMBL" id="FRCY01000017">
    <property type="protein sequence ID" value="SHN29280.1"/>
    <property type="molecule type" value="Genomic_DNA"/>
</dbReference>
<protein>
    <submittedName>
        <fullName evidence="5">Serine/threonine-protein kinase HipA</fullName>
    </submittedName>
</protein>
<organism evidence="5 6">
    <name type="scientific">Cyclobacterium lianum</name>
    <dbReference type="NCBI Taxonomy" id="388280"/>
    <lineage>
        <taxon>Bacteria</taxon>
        <taxon>Pseudomonadati</taxon>
        <taxon>Bacteroidota</taxon>
        <taxon>Cytophagia</taxon>
        <taxon>Cytophagales</taxon>
        <taxon>Cyclobacteriaceae</taxon>
        <taxon>Cyclobacterium</taxon>
    </lineage>
</organism>
<evidence type="ECO:0000259" key="4">
    <source>
        <dbReference type="Pfam" id="PF07804"/>
    </source>
</evidence>
<gene>
    <name evidence="5" type="ORF">SAMN04488057_11721</name>
</gene>
<name>A0A1M7QEC6_9BACT</name>
<dbReference type="OrthoDB" id="9805913at2"/>
<proteinExistence type="inferred from homology"/>
<keyword evidence="6" id="KW-1185">Reference proteome</keyword>
<reference evidence="5 6" key="1">
    <citation type="submission" date="2016-11" db="EMBL/GenBank/DDBJ databases">
        <authorList>
            <person name="Jaros S."/>
            <person name="Januszkiewicz K."/>
            <person name="Wedrychowicz H."/>
        </authorList>
    </citation>
    <scope>NUCLEOTIDE SEQUENCE [LARGE SCALE GENOMIC DNA]</scope>
    <source>
        <strain evidence="5 6">CGMCC 1.6102</strain>
    </source>
</reference>
<dbReference type="GO" id="GO:0004674">
    <property type="term" value="F:protein serine/threonine kinase activity"/>
    <property type="evidence" value="ECO:0007669"/>
    <property type="project" value="TreeGrafter"/>
</dbReference>
<evidence type="ECO:0000256" key="2">
    <source>
        <dbReference type="ARBA" id="ARBA00022679"/>
    </source>
</evidence>
<dbReference type="PANTHER" id="PTHR37419">
    <property type="entry name" value="SERINE/THREONINE-PROTEIN KINASE TOXIN HIPA"/>
    <property type="match status" value="1"/>
</dbReference>
<comment type="similarity">
    <text evidence="1">Belongs to the HipA Ser/Thr kinase family.</text>
</comment>
<dbReference type="Gene3D" id="1.10.1070.20">
    <property type="match status" value="1"/>
</dbReference>
<dbReference type="STRING" id="388280.SAMN04488057_11721"/>
<dbReference type="AlphaFoldDB" id="A0A1M7QEC6"/>
<evidence type="ECO:0000256" key="1">
    <source>
        <dbReference type="ARBA" id="ARBA00010164"/>
    </source>
</evidence>
<feature type="domain" description="HipA-like C-terminal" evidence="4">
    <location>
        <begin position="56"/>
        <end position="285"/>
    </location>
</feature>